<evidence type="ECO:0000256" key="6">
    <source>
        <dbReference type="SAM" id="Coils"/>
    </source>
</evidence>
<gene>
    <name evidence="8" type="ORF">OCV61_01795</name>
</gene>
<feature type="transmembrane region" description="Helical" evidence="7">
    <location>
        <begin position="12"/>
        <end position="28"/>
    </location>
</feature>
<feature type="transmembrane region" description="Helical" evidence="7">
    <location>
        <begin position="291"/>
        <end position="309"/>
    </location>
</feature>
<proteinExistence type="predicted"/>
<keyword evidence="3" id="KW-0133">Cell shape</keyword>
<comment type="subcellular location">
    <subcellularLocation>
        <location evidence="1">Membrane</location>
        <topology evidence="1">Multi-pass membrane protein</topology>
    </subcellularLocation>
</comment>
<keyword evidence="4 7" id="KW-1133">Transmembrane helix</keyword>
<feature type="transmembrane region" description="Helical" evidence="7">
    <location>
        <begin position="92"/>
        <end position="111"/>
    </location>
</feature>
<keyword evidence="5 7" id="KW-0472">Membrane</keyword>
<name>A0ABT2TQR8_9FIRM</name>
<feature type="transmembrane region" description="Helical" evidence="7">
    <location>
        <begin position="186"/>
        <end position="203"/>
    </location>
</feature>
<feature type="coiled-coil region" evidence="6">
    <location>
        <begin position="426"/>
        <end position="453"/>
    </location>
</feature>
<dbReference type="Proteomes" id="UP001652409">
    <property type="component" value="Unassembled WGS sequence"/>
</dbReference>
<keyword evidence="2 7" id="KW-0812">Transmembrane</keyword>
<dbReference type="InterPro" id="IPR001182">
    <property type="entry name" value="FtsW/RodA"/>
</dbReference>
<feature type="transmembrane region" description="Helical" evidence="7">
    <location>
        <begin position="40"/>
        <end position="59"/>
    </location>
</feature>
<feature type="transmembrane region" description="Helical" evidence="7">
    <location>
        <begin position="368"/>
        <end position="389"/>
    </location>
</feature>
<evidence type="ECO:0000256" key="5">
    <source>
        <dbReference type="ARBA" id="ARBA00023136"/>
    </source>
</evidence>
<reference evidence="8 9" key="1">
    <citation type="journal article" date="2021" name="ISME Commun">
        <title>Automated analysis of genomic sequences facilitates high-throughput and comprehensive description of bacteria.</title>
        <authorList>
            <person name="Hitch T.C.A."/>
        </authorList>
    </citation>
    <scope>NUCLEOTIDE SEQUENCE [LARGE SCALE GENOMIC DNA]</scope>
    <source>
        <strain evidence="8 9">Sanger_23</strain>
    </source>
</reference>
<evidence type="ECO:0000256" key="2">
    <source>
        <dbReference type="ARBA" id="ARBA00022692"/>
    </source>
</evidence>
<evidence type="ECO:0000256" key="7">
    <source>
        <dbReference type="SAM" id="Phobius"/>
    </source>
</evidence>
<dbReference type="PANTHER" id="PTHR30474">
    <property type="entry name" value="CELL CYCLE PROTEIN"/>
    <property type="match status" value="1"/>
</dbReference>
<organism evidence="8 9">
    <name type="scientific">Blautia ammoniilytica</name>
    <dbReference type="NCBI Taxonomy" id="2981782"/>
    <lineage>
        <taxon>Bacteria</taxon>
        <taxon>Bacillati</taxon>
        <taxon>Bacillota</taxon>
        <taxon>Clostridia</taxon>
        <taxon>Lachnospirales</taxon>
        <taxon>Lachnospiraceae</taxon>
        <taxon>Blautia</taxon>
    </lineage>
</organism>
<feature type="transmembrane region" description="Helical" evidence="7">
    <location>
        <begin position="250"/>
        <end position="270"/>
    </location>
</feature>
<comment type="caution">
    <text evidence="8">The sequence shown here is derived from an EMBL/GenBank/DDBJ whole genome shotgun (WGS) entry which is preliminary data.</text>
</comment>
<dbReference type="PANTHER" id="PTHR30474:SF3">
    <property type="entry name" value="PEPTIDOGLYCAN GLYCOSYLTRANSFERASE RODA"/>
    <property type="match status" value="1"/>
</dbReference>
<sequence>MINIIVELSKYVILTLMIVYTFHCFYMVRRQDQEERREMLTRQLMLIFFIDFTAFLVIYLKTFDFSVILFYVEMMVYFALIQILYRIIYKNASLLLLNNMCMLLSIGFVMLCRLDIKSANKQLLIVAAGSVVSLLIPVMIRKMKFLKNLTWVYAGIGVVLLAAVFLLAKTSYGAKLSLMGIQPSEAIKLSFVFFMASLLWRDVNLKKVIQATVIAGIHVGILVLSKDLGSAMIFFTAYLVMIYVATKSPALLGIGVAGGSGAAVVAYFLFGHVRQRVSAWKDPMAVYKNEGYQIVQSLFAIGTGGWFGMGLCQGSPEKIPVVKNDFIFSAICEELGGIFAICLILVCMSFFLMILNIALQIKNPFYKLIALGLGTEYACQVFLTIGGVTKFIPMTGVTLPLVAYGGSSVVSTLLMIAIIQGIYIYREDEDEEIERFRKEAAKRARERIQAQREGDY</sequence>
<accession>A0ABT2TQR8</accession>
<evidence type="ECO:0000256" key="1">
    <source>
        <dbReference type="ARBA" id="ARBA00004141"/>
    </source>
</evidence>
<evidence type="ECO:0000256" key="3">
    <source>
        <dbReference type="ARBA" id="ARBA00022960"/>
    </source>
</evidence>
<dbReference type="EMBL" id="JAOQJL010000002">
    <property type="protein sequence ID" value="MCU6764141.1"/>
    <property type="molecule type" value="Genomic_DNA"/>
</dbReference>
<feature type="transmembrane region" description="Helical" evidence="7">
    <location>
        <begin position="65"/>
        <end position="85"/>
    </location>
</feature>
<evidence type="ECO:0000313" key="8">
    <source>
        <dbReference type="EMBL" id="MCU6764141.1"/>
    </source>
</evidence>
<keyword evidence="6" id="KW-0175">Coiled coil</keyword>
<feature type="transmembrane region" description="Helical" evidence="7">
    <location>
        <begin position="401"/>
        <end position="425"/>
    </location>
</feature>
<evidence type="ECO:0000313" key="9">
    <source>
        <dbReference type="Proteomes" id="UP001652409"/>
    </source>
</evidence>
<dbReference type="RefSeq" id="WP_158420358.1">
    <property type="nucleotide sequence ID" value="NZ_JAOQJL010000002.1"/>
</dbReference>
<keyword evidence="9" id="KW-1185">Reference proteome</keyword>
<dbReference type="Pfam" id="PF01098">
    <property type="entry name" value="FTSW_RODA_SPOVE"/>
    <property type="match status" value="1"/>
</dbReference>
<feature type="transmembrane region" description="Helical" evidence="7">
    <location>
        <begin position="338"/>
        <end position="359"/>
    </location>
</feature>
<feature type="transmembrane region" description="Helical" evidence="7">
    <location>
        <begin position="123"/>
        <end position="140"/>
    </location>
</feature>
<feature type="transmembrane region" description="Helical" evidence="7">
    <location>
        <begin position="215"/>
        <end position="244"/>
    </location>
</feature>
<evidence type="ECO:0000256" key="4">
    <source>
        <dbReference type="ARBA" id="ARBA00022989"/>
    </source>
</evidence>
<protein>
    <submittedName>
        <fullName evidence="8">FtsW/RodA/SpoVE family cell cycle protein</fullName>
    </submittedName>
</protein>
<feature type="transmembrane region" description="Helical" evidence="7">
    <location>
        <begin position="152"/>
        <end position="174"/>
    </location>
</feature>